<accession>A0A379KHD8</accession>
<protein>
    <submittedName>
        <fullName evidence="3">Protein TadG</fullName>
    </submittedName>
</protein>
<dbReference type="AlphaFoldDB" id="A0A379KHD8"/>
<keyword evidence="1" id="KW-0472">Membrane</keyword>
<dbReference type="EMBL" id="UGUY01000001">
    <property type="protein sequence ID" value="SUD67411.1"/>
    <property type="molecule type" value="Genomic_DNA"/>
</dbReference>
<dbReference type="Proteomes" id="UP000254602">
    <property type="component" value="Unassembled WGS sequence"/>
</dbReference>
<dbReference type="Pfam" id="PF13400">
    <property type="entry name" value="Tad"/>
    <property type="match status" value="1"/>
</dbReference>
<gene>
    <name evidence="3" type="primary">tadG</name>
    <name evidence="3" type="ORF">NCTC7914_01500</name>
</gene>
<feature type="transmembrane region" description="Helical" evidence="1">
    <location>
        <begin position="12"/>
        <end position="32"/>
    </location>
</feature>
<evidence type="ECO:0000313" key="4">
    <source>
        <dbReference type="Proteomes" id="UP000254602"/>
    </source>
</evidence>
<sequence>MVPSSAARQRGAIGLMAVTTLALALLFMLVVVDSGRLYLEQRKLQRIADMAALEAAGQSAVCTGSGPQATAIASVAAARNGHTPGSPLVASCGYLQTGANSLRTFTSDNARNEAIRVDVSNTVTTSFAAGIYILTQGGGAPLTTTLQAHAVASKALPPQAMLSIRTTLATVDSQQSVLLDGLLGALGGNVQLGLAGWKGIAATDLNLLNYLEQLAVDLQLTVGDYEQLLNADATATQLLEAAVKVLEQSGAAADVVTNLGKVALGAGNSTLLQLSDILDIQNGTAQAGLDASIQLLQLVQGVIQLAASESAATADLPISVLGLINGRVRLKVIEPQQVSAVGDPRTDELRVHTAQVRAMISLDLPLLSTVFGLVNAVLDLASPLTNVLNNLLSLNLASTLESVLCLLGVPCTVTDIVLVPDKLQLDIGLQVAEATARLDPQSPDTFRCSPKRLTVQAQSAAAKLAVGRFESTDAFFTTGTTAVKALPLIDIGTKRCTKLLILGTCQSRIPYAGGGLGLRVDSKLLGSGPVEHSLVFQGPVSEPPNIGQPAAYLNMRPVNDNVVGSLSDTLLGVQLQAFKPTANSGLGDVLVIAGNVLGTVKGIIEPLIRGLLSPLIDPLVNVLLKVLGIDLVNTDVGANLSCSTGRAQLVL</sequence>
<evidence type="ECO:0000259" key="2">
    <source>
        <dbReference type="Pfam" id="PF13400"/>
    </source>
</evidence>
<dbReference type="InterPro" id="IPR028087">
    <property type="entry name" value="Tad_N"/>
</dbReference>
<reference evidence="3 4" key="1">
    <citation type="submission" date="2018-06" db="EMBL/GenBank/DDBJ databases">
        <authorList>
            <consortium name="Pathogen Informatics"/>
            <person name="Doyle S."/>
        </authorList>
    </citation>
    <scope>NUCLEOTIDE SEQUENCE [LARGE SCALE GENOMIC DNA]</scope>
    <source>
        <strain evidence="3 4">NCTC7914</strain>
    </source>
</reference>
<name>A0A379KHD8_PSEPU</name>
<evidence type="ECO:0000256" key="1">
    <source>
        <dbReference type="SAM" id="Phobius"/>
    </source>
</evidence>
<organism evidence="3 4">
    <name type="scientific">Pseudomonas putida</name>
    <name type="common">Arthrobacter siderocapsulatus</name>
    <dbReference type="NCBI Taxonomy" id="303"/>
    <lineage>
        <taxon>Bacteria</taxon>
        <taxon>Pseudomonadati</taxon>
        <taxon>Pseudomonadota</taxon>
        <taxon>Gammaproteobacteria</taxon>
        <taxon>Pseudomonadales</taxon>
        <taxon>Pseudomonadaceae</taxon>
        <taxon>Pseudomonas</taxon>
    </lineage>
</organism>
<keyword evidence="1" id="KW-1133">Transmembrane helix</keyword>
<dbReference type="RefSeq" id="WP_261981932.1">
    <property type="nucleotide sequence ID" value="NZ_UGUY01000001.1"/>
</dbReference>
<feature type="domain" description="Putative Flp pilus-assembly TadG-like N-terminal" evidence="2">
    <location>
        <begin position="11"/>
        <end position="57"/>
    </location>
</feature>
<evidence type="ECO:0000313" key="3">
    <source>
        <dbReference type="EMBL" id="SUD67411.1"/>
    </source>
</evidence>
<proteinExistence type="predicted"/>
<keyword evidence="1" id="KW-0812">Transmembrane</keyword>